<feature type="compositionally biased region" description="Polar residues" evidence="6">
    <location>
        <begin position="92"/>
        <end position="109"/>
    </location>
</feature>
<dbReference type="InterPro" id="IPR001207">
    <property type="entry name" value="Transposase_mutator"/>
</dbReference>
<dbReference type="AlphaFoldDB" id="A0A150M9I1"/>
<comment type="function">
    <text evidence="1">Required for the transposition of the insertion element.</text>
</comment>
<dbReference type="EC" id="2.7.7.7" evidence="7"/>
<dbReference type="Proteomes" id="UP000075683">
    <property type="component" value="Unassembled WGS sequence"/>
</dbReference>
<evidence type="ECO:0000313" key="8">
    <source>
        <dbReference type="Proteomes" id="UP000075683"/>
    </source>
</evidence>
<protein>
    <submittedName>
        <fullName evidence="7">DNA polymerase IV</fullName>
        <ecNumber evidence="7">2.7.7.7</ecNumber>
    </submittedName>
</protein>
<evidence type="ECO:0000256" key="6">
    <source>
        <dbReference type="SAM" id="MobiDB-lite"/>
    </source>
</evidence>
<name>A0A150M9I1_9BACI</name>
<dbReference type="PATRIC" id="fig|301148.3.peg.2266"/>
<gene>
    <name evidence="7" type="ORF">B4135_1691</name>
</gene>
<dbReference type="STRING" id="301148.B4135_1691"/>
<evidence type="ECO:0000313" key="7">
    <source>
        <dbReference type="EMBL" id="KYD21051.1"/>
    </source>
</evidence>
<dbReference type="Pfam" id="PF00872">
    <property type="entry name" value="Transposase_mut"/>
    <property type="match status" value="1"/>
</dbReference>
<keyword evidence="7" id="KW-0808">Transferase</keyword>
<dbReference type="GO" id="GO:0004803">
    <property type="term" value="F:transposase activity"/>
    <property type="evidence" value="ECO:0007669"/>
    <property type="project" value="InterPro"/>
</dbReference>
<evidence type="ECO:0000256" key="3">
    <source>
        <dbReference type="ARBA" id="ARBA00022578"/>
    </source>
</evidence>
<keyword evidence="4" id="KW-0238">DNA-binding</keyword>
<keyword evidence="3" id="KW-0815">Transposition</keyword>
<comment type="caution">
    <text evidence="7">The sequence shown here is derived from an EMBL/GenBank/DDBJ whole genome shotgun (WGS) entry which is preliminary data.</text>
</comment>
<reference evidence="7 8" key="1">
    <citation type="submission" date="2016-01" db="EMBL/GenBank/DDBJ databases">
        <title>Draft Genome Sequences of Seven Thermophilic Sporeformers Isolated from Foods.</title>
        <authorList>
            <person name="Berendsen E.M."/>
            <person name="Wells-Bennik M.H."/>
            <person name="Krawcyk A.O."/>
            <person name="De Jong A."/>
            <person name="Holsappel S."/>
            <person name="Eijlander R.T."/>
            <person name="Kuipers O.P."/>
        </authorList>
    </citation>
    <scope>NUCLEOTIDE SEQUENCE [LARGE SCALE GENOMIC DNA]</scope>
    <source>
        <strain evidence="7 8">B4135</strain>
    </source>
</reference>
<dbReference type="EMBL" id="LQYT01000023">
    <property type="protein sequence ID" value="KYD21051.1"/>
    <property type="molecule type" value="Genomic_DNA"/>
</dbReference>
<sequence>MRDATPKALQDEIHSRVRAIFDAPDLDTARLLLNQVLEAYETKAPKAMEIQEAGFEDATAVLLLPEKYRRRLRTTSPCALERGNPPLGTGDSHLSQSGIGQTADGSITHGNRREMGKRQKVLDMDGYLEWRESQAVNKNNKITSIG</sequence>
<dbReference type="GO" id="GO:0003887">
    <property type="term" value="F:DNA-directed DNA polymerase activity"/>
    <property type="evidence" value="ECO:0007669"/>
    <property type="project" value="UniProtKB-EC"/>
</dbReference>
<feature type="region of interest" description="Disordered" evidence="6">
    <location>
        <begin position="75"/>
        <end position="118"/>
    </location>
</feature>
<evidence type="ECO:0000256" key="2">
    <source>
        <dbReference type="ARBA" id="ARBA00010961"/>
    </source>
</evidence>
<evidence type="ECO:0000256" key="4">
    <source>
        <dbReference type="ARBA" id="ARBA00023125"/>
    </source>
</evidence>
<keyword evidence="7" id="KW-0548">Nucleotidyltransferase</keyword>
<evidence type="ECO:0000256" key="5">
    <source>
        <dbReference type="ARBA" id="ARBA00023172"/>
    </source>
</evidence>
<proteinExistence type="inferred from homology"/>
<dbReference type="GO" id="GO:0003677">
    <property type="term" value="F:DNA binding"/>
    <property type="evidence" value="ECO:0007669"/>
    <property type="project" value="UniProtKB-KW"/>
</dbReference>
<organism evidence="7 8">
    <name type="scientific">Caldibacillus debilis</name>
    <dbReference type="NCBI Taxonomy" id="301148"/>
    <lineage>
        <taxon>Bacteria</taxon>
        <taxon>Bacillati</taxon>
        <taxon>Bacillota</taxon>
        <taxon>Bacilli</taxon>
        <taxon>Bacillales</taxon>
        <taxon>Bacillaceae</taxon>
        <taxon>Caldibacillus</taxon>
    </lineage>
</organism>
<dbReference type="GO" id="GO:0006313">
    <property type="term" value="P:DNA transposition"/>
    <property type="evidence" value="ECO:0007669"/>
    <property type="project" value="InterPro"/>
</dbReference>
<comment type="similarity">
    <text evidence="2">Belongs to the transposase mutator family.</text>
</comment>
<accession>A0A150M9I1</accession>
<keyword evidence="5" id="KW-0233">DNA recombination</keyword>
<evidence type="ECO:0000256" key="1">
    <source>
        <dbReference type="ARBA" id="ARBA00002190"/>
    </source>
</evidence>